<dbReference type="RefSeq" id="WP_194118922.1">
    <property type="nucleotide sequence ID" value="NZ_JACYGY010000001.1"/>
</dbReference>
<dbReference type="InterPro" id="IPR008571">
    <property type="entry name" value="HerA-like"/>
</dbReference>
<feature type="region of interest" description="Disordered" evidence="1">
    <location>
        <begin position="556"/>
        <end position="586"/>
    </location>
</feature>
<dbReference type="InterPro" id="IPR027417">
    <property type="entry name" value="P-loop_NTPase"/>
</dbReference>
<dbReference type="Pfam" id="PF01935">
    <property type="entry name" value="DUF87"/>
    <property type="match status" value="1"/>
</dbReference>
<comment type="caution">
    <text evidence="3">The sequence shown here is derived from an EMBL/GenBank/DDBJ whole genome shotgun (WGS) entry which is preliminary data.</text>
</comment>
<evidence type="ECO:0000259" key="2">
    <source>
        <dbReference type="Pfam" id="PF01935"/>
    </source>
</evidence>
<evidence type="ECO:0000313" key="4">
    <source>
        <dbReference type="Proteomes" id="UP000634134"/>
    </source>
</evidence>
<evidence type="ECO:0000313" key="3">
    <source>
        <dbReference type="EMBL" id="MBE9460596.1"/>
    </source>
</evidence>
<evidence type="ECO:0000256" key="1">
    <source>
        <dbReference type="SAM" id="MobiDB-lite"/>
    </source>
</evidence>
<dbReference type="PANTHER" id="PTHR42957">
    <property type="entry name" value="HELICASE MJ1565-RELATED"/>
    <property type="match status" value="1"/>
</dbReference>
<organism evidence="3 4">
    <name type="scientific">Dyadobacter subterraneus</name>
    <dbReference type="NCBI Taxonomy" id="2773304"/>
    <lineage>
        <taxon>Bacteria</taxon>
        <taxon>Pseudomonadati</taxon>
        <taxon>Bacteroidota</taxon>
        <taxon>Cytophagia</taxon>
        <taxon>Cytophagales</taxon>
        <taxon>Spirosomataceae</taxon>
        <taxon>Dyadobacter</taxon>
    </lineage>
</organism>
<proteinExistence type="predicted"/>
<dbReference type="EMBL" id="JACYGY010000001">
    <property type="protein sequence ID" value="MBE9460596.1"/>
    <property type="molecule type" value="Genomic_DNA"/>
</dbReference>
<dbReference type="PANTHER" id="PTHR42957:SF1">
    <property type="entry name" value="HELICASE MJ1565-RELATED"/>
    <property type="match status" value="1"/>
</dbReference>
<accession>A0ABR9W856</accession>
<dbReference type="Proteomes" id="UP000634134">
    <property type="component" value="Unassembled WGS sequence"/>
</dbReference>
<name>A0ABR9W856_9BACT</name>
<reference evidence="4" key="1">
    <citation type="submission" date="2023-07" db="EMBL/GenBank/DDBJ databases">
        <title>Dyadobacter sp. nov 'subterranea' isolated from contaminted grondwater.</title>
        <authorList>
            <person name="Szabo I."/>
            <person name="Al-Omari J."/>
            <person name="Szerdahelyi S.G."/>
            <person name="Rado J."/>
        </authorList>
    </citation>
    <scope>NUCLEOTIDE SEQUENCE [LARGE SCALE GENOMIC DNA]</scope>
    <source>
        <strain evidence="4">UP-52</strain>
    </source>
</reference>
<keyword evidence="4" id="KW-1185">Reference proteome</keyword>
<protein>
    <submittedName>
        <fullName evidence="3">DUF87 domain-containing protein</fullName>
    </submittedName>
</protein>
<sequence>MKGKATLLGTIEDVKGSTLKVLLSNESLSGLAYVDGHGYRIGQIGTFIKVPLGFSFLYGIIVQVGASAVPENLIDKLPYGTRWMTIQLVGEGSTTKTFQKGISQFPTIGDEVHLVSEMDLENIYGKISNVNYINIGNIANSDSIPALLDIDKLVTRHCAVVGSTGSGKSNSVSALLQAINTGNYPKAKIILIDPHSEYHTALKDLSKVYSIGGDNPLKIPFWCLSYNELALILFDKRQAIDTPQDLRIQQEILKQKVENAGKLLNGIIPENQITVDSPIPFDLKKIWYDLYIETNCTVETKNDFTTISYKLDENNNPLIGNKDTLELPQFKPPGNGGQSPFIYEQSKIMLSYLGKLRGKLLDNRMDFLFDCAEYDGITIDLNSLLDAWLNHDKPITILDLGGVPYNIIDLAVGQITRLSYETMFWGRKIDGIGRQRPLLLVYEEAHTYLPRGGSGQHVQGYATSAVQRICKEGRKYGIGAVIISQRPSDLDTSILSQCGTFIALRLTTSDDQSIIRSYLPDNSGNLSDYLPSLRTGEAIIVGEAIKIPSRVAIREVTPRPDSGDPLPSETWNKTEPAQPDFPQAITNWRKQKI</sequence>
<feature type="domain" description="Helicase HerA central" evidence="2">
    <location>
        <begin position="133"/>
        <end position="417"/>
    </location>
</feature>
<dbReference type="Gene3D" id="3.40.50.300">
    <property type="entry name" value="P-loop containing nucleotide triphosphate hydrolases"/>
    <property type="match status" value="2"/>
</dbReference>
<dbReference type="SUPFAM" id="SSF52540">
    <property type="entry name" value="P-loop containing nucleoside triphosphate hydrolases"/>
    <property type="match status" value="1"/>
</dbReference>
<gene>
    <name evidence="3" type="ORF">IEE83_01760</name>
</gene>
<dbReference type="InterPro" id="IPR002789">
    <property type="entry name" value="HerA_central"/>
</dbReference>